<evidence type="ECO:0000256" key="7">
    <source>
        <dbReference type="SAM" id="MobiDB-lite"/>
    </source>
</evidence>
<dbReference type="InterPro" id="IPR023408">
    <property type="entry name" value="MscS_beta-dom_sf"/>
</dbReference>
<dbReference type="AlphaFoldDB" id="A0A9D1TS59"/>
<name>A0A9D1TS59_9FIRM</name>
<keyword evidence="6 8" id="KW-0472">Membrane</keyword>
<feature type="transmembrane region" description="Helical" evidence="8">
    <location>
        <begin position="108"/>
        <end position="137"/>
    </location>
</feature>
<feature type="transmembrane region" description="Helical" evidence="8">
    <location>
        <begin position="83"/>
        <end position="102"/>
    </location>
</feature>
<feature type="compositionally biased region" description="Basic and acidic residues" evidence="7">
    <location>
        <begin position="318"/>
        <end position="334"/>
    </location>
</feature>
<dbReference type="SUPFAM" id="SSF82689">
    <property type="entry name" value="Mechanosensitive channel protein MscS (YggB), C-terminal domain"/>
    <property type="match status" value="1"/>
</dbReference>
<comment type="similarity">
    <text evidence="2">Belongs to the MscS (TC 1.A.23) family.</text>
</comment>
<evidence type="ECO:0000313" key="11">
    <source>
        <dbReference type="EMBL" id="HIW02196.1"/>
    </source>
</evidence>
<evidence type="ECO:0000313" key="12">
    <source>
        <dbReference type="Proteomes" id="UP000823990"/>
    </source>
</evidence>
<evidence type="ECO:0000259" key="10">
    <source>
        <dbReference type="Pfam" id="PF21082"/>
    </source>
</evidence>
<dbReference type="InterPro" id="IPR049278">
    <property type="entry name" value="MS_channel_C"/>
</dbReference>
<reference evidence="11" key="1">
    <citation type="journal article" date="2021" name="PeerJ">
        <title>Extensive microbial diversity within the chicken gut microbiome revealed by metagenomics and culture.</title>
        <authorList>
            <person name="Gilroy R."/>
            <person name="Ravi A."/>
            <person name="Getino M."/>
            <person name="Pursley I."/>
            <person name="Horton D.L."/>
            <person name="Alikhan N.F."/>
            <person name="Baker D."/>
            <person name="Gharbi K."/>
            <person name="Hall N."/>
            <person name="Watson M."/>
            <person name="Adriaenssens E.M."/>
            <person name="Foster-Nyarko E."/>
            <person name="Jarju S."/>
            <person name="Secka A."/>
            <person name="Antonio M."/>
            <person name="Oren A."/>
            <person name="Chaudhuri R.R."/>
            <person name="La Ragione R."/>
            <person name="Hildebrand F."/>
            <person name="Pallen M.J."/>
        </authorList>
    </citation>
    <scope>NUCLEOTIDE SEQUENCE</scope>
    <source>
        <strain evidence="11">12435</strain>
    </source>
</reference>
<keyword evidence="4 8" id="KW-0812">Transmembrane</keyword>
<feature type="region of interest" description="Disordered" evidence="7">
    <location>
        <begin position="286"/>
        <end position="356"/>
    </location>
</feature>
<dbReference type="Proteomes" id="UP000823990">
    <property type="component" value="Unassembled WGS sequence"/>
</dbReference>
<dbReference type="InterPro" id="IPR011066">
    <property type="entry name" value="MscS_channel_C_sf"/>
</dbReference>
<evidence type="ECO:0000256" key="4">
    <source>
        <dbReference type="ARBA" id="ARBA00022692"/>
    </source>
</evidence>
<feature type="transmembrane region" description="Helical" evidence="8">
    <location>
        <begin position="42"/>
        <end position="63"/>
    </location>
</feature>
<dbReference type="InterPro" id="IPR010920">
    <property type="entry name" value="LSM_dom_sf"/>
</dbReference>
<dbReference type="SUPFAM" id="SSF50182">
    <property type="entry name" value="Sm-like ribonucleoproteins"/>
    <property type="match status" value="1"/>
</dbReference>
<keyword evidence="5 8" id="KW-1133">Transmembrane helix</keyword>
<evidence type="ECO:0000256" key="8">
    <source>
        <dbReference type="SAM" id="Phobius"/>
    </source>
</evidence>
<dbReference type="InterPro" id="IPR006685">
    <property type="entry name" value="MscS_channel_2nd"/>
</dbReference>
<dbReference type="PANTHER" id="PTHR30221">
    <property type="entry name" value="SMALL-CONDUCTANCE MECHANOSENSITIVE CHANNEL"/>
    <property type="match status" value="1"/>
</dbReference>
<dbReference type="Pfam" id="PF00924">
    <property type="entry name" value="MS_channel_2nd"/>
    <property type="match status" value="1"/>
</dbReference>
<feature type="domain" description="Mechanosensitive ion channel MscS" evidence="9">
    <location>
        <begin position="126"/>
        <end position="190"/>
    </location>
</feature>
<proteinExistence type="inferred from homology"/>
<feature type="domain" description="Mechanosensitive ion channel MscS C-terminal" evidence="10">
    <location>
        <begin position="199"/>
        <end position="279"/>
    </location>
</feature>
<dbReference type="Gene3D" id="3.30.70.100">
    <property type="match status" value="1"/>
</dbReference>
<dbReference type="Gene3D" id="1.10.287.1260">
    <property type="match status" value="1"/>
</dbReference>
<gene>
    <name evidence="11" type="ORF">H9892_02525</name>
</gene>
<evidence type="ECO:0000256" key="1">
    <source>
        <dbReference type="ARBA" id="ARBA00004651"/>
    </source>
</evidence>
<reference evidence="11" key="2">
    <citation type="submission" date="2021-04" db="EMBL/GenBank/DDBJ databases">
        <authorList>
            <person name="Gilroy R."/>
        </authorList>
    </citation>
    <scope>NUCLEOTIDE SEQUENCE</scope>
    <source>
        <strain evidence="11">12435</strain>
    </source>
</reference>
<dbReference type="Pfam" id="PF21082">
    <property type="entry name" value="MS_channel_3rd"/>
    <property type="match status" value="1"/>
</dbReference>
<evidence type="ECO:0000256" key="6">
    <source>
        <dbReference type="ARBA" id="ARBA00023136"/>
    </source>
</evidence>
<dbReference type="InterPro" id="IPR008910">
    <property type="entry name" value="MSC_TM_helix"/>
</dbReference>
<evidence type="ECO:0000259" key="9">
    <source>
        <dbReference type="Pfam" id="PF00924"/>
    </source>
</evidence>
<dbReference type="PANTHER" id="PTHR30221:SF1">
    <property type="entry name" value="SMALL-CONDUCTANCE MECHANOSENSITIVE CHANNEL"/>
    <property type="match status" value="1"/>
</dbReference>
<dbReference type="EMBL" id="DXHS01000045">
    <property type="protein sequence ID" value="HIW02196.1"/>
    <property type="molecule type" value="Genomic_DNA"/>
</dbReference>
<organism evidence="11 12">
    <name type="scientific">Candidatus Protoclostridium stercorigallinarum</name>
    <dbReference type="NCBI Taxonomy" id="2838741"/>
    <lineage>
        <taxon>Bacteria</taxon>
        <taxon>Bacillati</taxon>
        <taxon>Bacillota</taxon>
        <taxon>Clostridia</taxon>
        <taxon>Candidatus Protoclostridium</taxon>
    </lineage>
</organism>
<dbReference type="InterPro" id="IPR045275">
    <property type="entry name" value="MscS_archaea/bacteria_type"/>
</dbReference>
<dbReference type="SUPFAM" id="SSF82861">
    <property type="entry name" value="Mechanosensitive channel protein MscS (YggB), transmembrane region"/>
    <property type="match status" value="1"/>
</dbReference>
<keyword evidence="3" id="KW-1003">Cell membrane</keyword>
<evidence type="ECO:0000256" key="2">
    <source>
        <dbReference type="ARBA" id="ARBA00008017"/>
    </source>
</evidence>
<accession>A0A9D1TS59</accession>
<dbReference type="GO" id="GO:0005886">
    <property type="term" value="C:plasma membrane"/>
    <property type="evidence" value="ECO:0007669"/>
    <property type="project" value="UniProtKB-SubCell"/>
</dbReference>
<evidence type="ECO:0000256" key="5">
    <source>
        <dbReference type="ARBA" id="ARBA00022989"/>
    </source>
</evidence>
<comment type="caution">
    <text evidence="11">The sequence shown here is derived from an EMBL/GenBank/DDBJ whole genome shotgun (WGS) entry which is preliminary data.</text>
</comment>
<comment type="subcellular location">
    <subcellularLocation>
        <location evidence="1">Cell membrane</location>
        <topology evidence="1">Multi-pass membrane protein</topology>
    </subcellularLocation>
</comment>
<protein>
    <submittedName>
        <fullName evidence="11">Mechanosensitive ion channel family protein</fullName>
    </submittedName>
</protein>
<evidence type="ECO:0000256" key="3">
    <source>
        <dbReference type="ARBA" id="ARBA00022475"/>
    </source>
</evidence>
<dbReference type="GO" id="GO:0008381">
    <property type="term" value="F:mechanosensitive monoatomic ion channel activity"/>
    <property type="evidence" value="ECO:0007669"/>
    <property type="project" value="InterPro"/>
</dbReference>
<feature type="compositionally biased region" description="Basic residues" evidence="7">
    <location>
        <begin position="294"/>
        <end position="309"/>
    </location>
</feature>
<dbReference type="Pfam" id="PF05552">
    <property type="entry name" value="MS_channel_1st_1"/>
    <property type="match status" value="1"/>
</dbReference>
<dbReference type="InterPro" id="IPR011014">
    <property type="entry name" value="MscS_channel_TM-2"/>
</dbReference>
<dbReference type="Gene3D" id="2.30.30.60">
    <property type="match status" value="1"/>
</dbReference>
<sequence>MTEKILQLMSETTTTTENSDTWTWDKFWSTVLEWLTTHGLQLLIGLVVLFVAFWIINIIARVVRKSMIKHNRDKTITSVVYQIIKKGLKVVLIVIFLGYVGIDTAGIGAIIGAIGVAIGLAAQGALSNFAGGMIILIMRPIKVGDYVETDGEEGTVEDIHMFYTYIVTPSNQTVMIPNGEITSGAIVNYSTKPTRRLDLKFTISYNEDFEFAENVILDILYKHPKVLDDPEPMVRIDEHGDSAIVLLCRVWTKTEDYWDVRYDLLEEVKRRFDEEEIEIPYPQMDVHTPEPAARRTRPKLDTRKRRIKKIPADVVAEPEEKPRRLFGREKKDEPAAVSAASPEELAEDTGEEKPKE</sequence>